<dbReference type="EMBL" id="LAZR01049264">
    <property type="protein sequence ID" value="KKK90056.1"/>
    <property type="molecule type" value="Genomic_DNA"/>
</dbReference>
<gene>
    <name evidence="1" type="ORF">LCGC14_2726900</name>
</gene>
<dbReference type="AlphaFoldDB" id="A0A0F9C054"/>
<proteinExistence type="predicted"/>
<reference evidence="1" key="1">
    <citation type="journal article" date="2015" name="Nature">
        <title>Complex archaea that bridge the gap between prokaryotes and eukaryotes.</title>
        <authorList>
            <person name="Spang A."/>
            <person name="Saw J.H."/>
            <person name="Jorgensen S.L."/>
            <person name="Zaremba-Niedzwiedzka K."/>
            <person name="Martijn J."/>
            <person name="Lind A.E."/>
            <person name="van Eijk R."/>
            <person name="Schleper C."/>
            <person name="Guy L."/>
            <person name="Ettema T.J."/>
        </authorList>
    </citation>
    <scope>NUCLEOTIDE SEQUENCE</scope>
</reference>
<evidence type="ECO:0008006" key="2">
    <source>
        <dbReference type="Google" id="ProtNLM"/>
    </source>
</evidence>
<dbReference type="Gene3D" id="3.20.20.210">
    <property type="match status" value="1"/>
</dbReference>
<dbReference type="SUPFAM" id="SSF51726">
    <property type="entry name" value="UROD/MetE-like"/>
    <property type="match status" value="1"/>
</dbReference>
<sequence length="294" mass="34642">MTAQDRFKAICNFERTGDVFIWSVDSWNEAYTRWVREGMPVKNLNNKKEINMHLLGYQDRIECIKPNAAITGMGRNNNPPWVPPLVPMYENKILEEDNEHIIKIDYDGAIVRVQKSDPELMPQYLKYPVKDKKSWEEYKKRLDPFSPERWTKGWEIMSDDELQFPIKKEQVGKSYNERDFALGMMALSLFGMPRNYMGLENISYAIYDNVSLVEEMIEWQAYFSYEMLKKVFTAGIKLEWVWLWEDMCYNKGSLVSPAFVKKYMVPKYRKIVDLLLSNGVKALILDCDGNTEEL</sequence>
<accession>A0A0F9C054</accession>
<organism evidence="1">
    <name type="scientific">marine sediment metagenome</name>
    <dbReference type="NCBI Taxonomy" id="412755"/>
    <lineage>
        <taxon>unclassified sequences</taxon>
        <taxon>metagenomes</taxon>
        <taxon>ecological metagenomes</taxon>
    </lineage>
</organism>
<protein>
    <recommendedName>
        <fullName evidence="2">Uroporphyrinogen decarboxylase (URO-D) domain-containing protein</fullName>
    </recommendedName>
</protein>
<evidence type="ECO:0000313" key="1">
    <source>
        <dbReference type="EMBL" id="KKK90056.1"/>
    </source>
</evidence>
<feature type="non-terminal residue" evidence="1">
    <location>
        <position position="294"/>
    </location>
</feature>
<dbReference type="InterPro" id="IPR038071">
    <property type="entry name" value="UROD/MetE-like_sf"/>
</dbReference>
<name>A0A0F9C054_9ZZZZ</name>
<comment type="caution">
    <text evidence="1">The sequence shown here is derived from an EMBL/GenBank/DDBJ whole genome shotgun (WGS) entry which is preliminary data.</text>
</comment>